<feature type="domain" description="DUF4045" evidence="2">
    <location>
        <begin position="7"/>
        <end position="803"/>
    </location>
</feature>
<dbReference type="InterPro" id="IPR007122">
    <property type="entry name" value="Villin/Gelsolin"/>
</dbReference>
<feature type="compositionally biased region" description="Low complexity" evidence="1">
    <location>
        <begin position="151"/>
        <end position="163"/>
    </location>
</feature>
<evidence type="ECO:0008006" key="6">
    <source>
        <dbReference type="Google" id="ProtNLM"/>
    </source>
</evidence>
<dbReference type="GO" id="GO:0008154">
    <property type="term" value="P:actin polymerization or depolymerization"/>
    <property type="evidence" value="ECO:0007669"/>
    <property type="project" value="TreeGrafter"/>
</dbReference>
<keyword evidence="5" id="KW-1185">Reference proteome</keyword>
<proteinExistence type="predicted"/>
<feature type="compositionally biased region" description="Low complexity" evidence="1">
    <location>
        <begin position="1132"/>
        <end position="1145"/>
    </location>
</feature>
<dbReference type="InterPro" id="IPR057226">
    <property type="entry name" value="DUF7904"/>
</dbReference>
<feature type="compositionally biased region" description="Low complexity" evidence="1">
    <location>
        <begin position="1825"/>
        <end position="1835"/>
    </location>
</feature>
<feature type="compositionally biased region" description="Polar residues" evidence="1">
    <location>
        <begin position="554"/>
        <end position="563"/>
    </location>
</feature>
<dbReference type="Pfam" id="PF25480">
    <property type="entry name" value="DUF7904"/>
    <property type="match status" value="1"/>
</dbReference>
<sequence length="2291" mass="250569">MAPNESSEDVNDFLQRIRELGERRDKEDDERTKKLEEEILQGRKERQARRAERARSLALTDDSSTLNIARLSASSISPGSINPPEHLEPTPHTEPNASGVDLSEDTLNTRRGSVQEPMDAQPRELPTLSRSRAGTLSWQQRPPSRELGAMSPSASPTRSPTRASHLRHHSTASDDRPRSQYGFPRLSKDFAGFSRSPERGLASPTREKEERSESQAEPELAPQVPEVSEEPSAKLDKLEAVEERPSSPPRTGSRDSTFSHRFSVSSVSAGLGSPVHLSETQKLEPRQADSTVEEPAASPTQRRMSPERSRSTSPTKGMGGFVQSAMMRRSDSVSKRWSAQVPQGLSRSNSIISNRSSVAGPSLGEMGPPPLSRPRGDSSTLPPRPDSSHSDAHTETTERPTTPLTPGIGDREGLRGEGSPSRVFRPSHSRSASSVTADGNDAQPSPFVSKTMDPRRWSPSKATWLESALNRPELPRQPSKPPSQQPNWARDRQSRGSVDMGRVNSFKEVTPVGLMRTPPPGLLKKSGVSGPSLPTSPDKENPPESPIGFPLKKTSISGASVSGSPDGKHKDALPGSPLASPLKGPNFSGRSVAEDPEDKSTEAVPESPAEFPFRKPSLSGASVSGSPTTHPTGTTPASPSGSLFKKSVSSASGIGSPEAKSKEIASESPKALGNSAPEPAEDRPGSQSHIDDTLKALSGGEPTEEPSAVSHDEAEIKSLEAQEPLTPVGSELTPQPEATPTPRDPPKSLVSPKPNFSINTSSRGPISPTPKPAQSPVIDFRANLKKREVVKETEKEKDTDFRANLKKREVVKDNEKEKEPDFRANLKKREVVKDSEETKEPEFKNIFGRLKKTETRNYVAPDELKGNILRGKASLNETGGPKKTERVDEFRRSLVMRKDEMKAGGGSIRRNTAGEKDAPKPADAVPEAIAKRQNMTRTNSIKQNIADEPISPVKSVGSRASQDRKPFSPTSSFKDMGSSRTSQEQEPLSPFPADDGLDGPGWPLKPTNVTAPFAAEDLQPASPSPAVDLVDEKPEASHATSQDQVAPELSPARQDGPREVIEPTEPATDKEHSPEVAKASPVHEFPPKPIAEATASPVQAAKSKLAGRINPALAGLLSRGPPAPEGPKKDLPIASTQSSPAPSAPLEHTTKSRARGPKRRPPQATTLSQSAQDPTKEVGAISCFDVIPSQTPPSPVESFDDVSDRFSQNDDSVPDTEIPRPESPVAEHLPIEDPPVAQLPAEKLPVEQPSLPQSSAEETHIEQLPTEPSPVEQPRDERPSETLHAEEPVAKEPLVEEPPSPELLPSATYVEQRPFFEDFSAEDSVSDRLSFDAPSSPELFRGEKFADEHPSAAGFHFEEPIAERLSFDAPSSPELPRDEKFVDEEPVAATIHTEESIAKRLSIEVPSSPEPLHTEKSLDERPLSKDLHHEYPVAEQLSVERPSSQVISDEKHTDEMPSAETLHAEQSSPVAGKAPLAAFSFDLPPSDNIVPETHASEEYHPEEVISEQTPVREPSPEVLDEKSHDVRRLSDNFQVQETTTEKMLNESLDGKAPADESLHAENPVVNSSLVEQTSVKAPAFAEPTAEQPSLERLSLKEFSFNDTSAEKQPVDMPSAEDPSVEQVQTEKLPVEQPIEPLPVEHGLKERSSVESLRVEEPIAEQHTVQEPSVEQHLAGQTLKERSSIDSLREPIVEQLPVKEPSPEPIEVQKPVEQPSIEQHNDENVAPPVPLKSEPPRRFPSPLQPRSLTTDFNTFPSRPSEETRSGPASPGEPSPSSGPPVPSKSNSPSSLSPSTPKSRWIQQNRYASPSPSPLRTSYNENRRDSAATQHSTSATTIGSSREALSRPVSHVSPPVPPKDDEPTPQKPVDPRRLSRKMSAPSLVAQASEAKEVIAGFFKTFPNPQTRMDIDPQVPLMKSPDDTKIRTIKRHIWELTGDGRRQELPSHQEYILYQGSMYICVHVFEIGRSTTSEVYLWRGDDVPDTAVDSEQAFARKVARENSSKLQVIRQGKEPTRFIQALGGIMITRRGSSSRHNSSALYMLCGRKHLGQMTFDEVDYSLRNLCSGFPYVVSAPFGKLYLWKGKGSGPEETGAARLIGMDLGLTGEFEEVGEGEEPEDFFDVFAGPREAAPHMCQDYWRLKPKYSHFRTRLLRIDHELGQPTRFWNLRRPGSGSPVVRPNDCVQEIEPFCYRDIGDKDVYILDTFFEIYVIVGEQAIQKSADFASAVVFAHEYGILATSLQDRPFIPKSYVALGGVADRCQSAFRKWNPRNHHAPFVFPLDVVIESLRELGE</sequence>
<feature type="domain" description="DUF7904" evidence="3">
    <location>
        <begin position="1930"/>
        <end position="2027"/>
    </location>
</feature>
<feature type="compositionally biased region" description="Polar residues" evidence="1">
    <location>
        <begin position="1743"/>
        <end position="1756"/>
    </location>
</feature>
<comment type="caution">
    <text evidence="4">The sequence shown here is derived from an EMBL/GenBank/DDBJ whole genome shotgun (WGS) entry which is preliminary data.</text>
</comment>
<feature type="compositionally biased region" description="Polar residues" evidence="1">
    <location>
        <begin position="61"/>
        <end position="80"/>
    </location>
</feature>
<feature type="compositionally biased region" description="Low complexity" evidence="1">
    <location>
        <begin position="1782"/>
        <end position="1797"/>
    </location>
</feature>
<feature type="region of interest" description="Disordered" evidence="1">
    <location>
        <begin position="1498"/>
        <end position="1564"/>
    </location>
</feature>
<feature type="compositionally biased region" description="Polar residues" evidence="1">
    <location>
        <begin position="1799"/>
        <end position="1818"/>
    </location>
</feature>
<name>A0A9W4I0G6_PENOL</name>
<evidence type="ECO:0000256" key="1">
    <source>
        <dbReference type="SAM" id="MobiDB-lite"/>
    </source>
</evidence>
<evidence type="ECO:0000259" key="3">
    <source>
        <dbReference type="Pfam" id="PF25480"/>
    </source>
</evidence>
<feature type="region of interest" description="Disordered" evidence="1">
    <location>
        <begin position="1"/>
        <end position="778"/>
    </location>
</feature>
<protein>
    <recommendedName>
        <fullName evidence="6">DUF4045 domain-containing protein</fullName>
    </recommendedName>
</protein>
<dbReference type="OrthoDB" id="6375767at2759"/>
<dbReference type="GO" id="GO:0005737">
    <property type="term" value="C:cytoplasm"/>
    <property type="evidence" value="ECO:0007669"/>
    <property type="project" value="TreeGrafter"/>
</dbReference>
<dbReference type="InterPro" id="IPR029006">
    <property type="entry name" value="ADF-H/Gelsolin-like_dom_sf"/>
</dbReference>
<feature type="compositionally biased region" description="Basic and acidic residues" evidence="1">
    <location>
        <begin position="680"/>
        <end position="694"/>
    </location>
</feature>
<feature type="compositionally biased region" description="Acidic residues" evidence="1">
    <location>
        <begin position="1"/>
        <end position="11"/>
    </location>
</feature>
<feature type="compositionally biased region" description="Basic and acidic residues" evidence="1">
    <location>
        <begin position="1678"/>
        <end position="1691"/>
    </location>
</feature>
<feature type="compositionally biased region" description="Basic and acidic residues" evidence="1">
    <location>
        <begin position="880"/>
        <end position="902"/>
    </location>
</feature>
<feature type="compositionally biased region" description="Basic and acidic residues" evidence="1">
    <location>
        <begin position="15"/>
        <end position="55"/>
    </location>
</feature>
<accession>A0A9W4I0G6</accession>
<feature type="compositionally biased region" description="Polar residues" evidence="1">
    <location>
        <begin position="754"/>
        <end position="764"/>
    </location>
</feature>
<dbReference type="GO" id="GO:0015629">
    <property type="term" value="C:actin cytoskeleton"/>
    <property type="evidence" value="ECO:0007669"/>
    <property type="project" value="TreeGrafter"/>
</dbReference>
<feature type="domain" description="DUF4045" evidence="2">
    <location>
        <begin position="811"/>
        <end position="901"/>
    </location>
</feature>
<feature type="compositionally biased region" description="Basic and acidic residues" evidence="1">
    <location>
        <begin position="1412"/>
        <end position="1432"/>
    </location>
</feature>
<evidence type="ECO:0000313" key="5">
    <source>
        <dbReference type="Proteomes" id="UP001153618"/>
    </source>
</evidence>
<feature type="compositionally biased region" description="Low complexity" evidence="1">
    <location>
        <begin position="624"/>
        <end position="642"/>
    </location>
</feature>
<feature type="region of interest" description="Disordered" evidence="1">
    <location>
        <begin position="1576"/>
        <end position="1881"/>
    </location>
</feature>
<feature type="compositionally biased region" description="Basic and acidic residues" evidence="1">
    <location>
        <begin position="710"/>
        <end position="720"/>
    </location>
</feature>
<feature type="compositionally biased region" description="Pro residues" evidence="1">
    <location>
        <begin position="1769"/>
        <end position="1781"/>
    </location>
</feature>
<feature type="compositionally biased region" description="Basic and acidic residues" evidence="1">
    <location>
        <begin position="1519"/>
        <end position="1530"/>
    </location>
</feature>
<dbReference type="GO" id="GO:0051015">
    <property type="term" value="F:actin filament binding"/>
    <property type="evidence" value="ECO:0007669"/>
    <property type="project" value="InterPro"/>
</dbReference>
<evidence type="ECO:0000259" key="2">
    <source>
        <dbReference type="Pfam" id="PF13254"/>
    </source>
</evidence>
<feature type="compositionally biased region" description="Basic and acidic residues" evidence="1">
    <location>
        <begin position="1055"/>
        <end position="1075"/>
    </location>
</feature>
<dbReference type="GO" id="GO:0051016">
    <property type="term" value="P:barbed-end actin filament capping"/>
    <property type="evidence" value="ECO:0007669"/>
    <property type="project" value="TreeGrafter"/>
</dbReference>
<dbReference type="PANTHER" id="PTHR11977:SF133">
    <property type="entry name" value="DUF4045 DOMAIN-CONTAINING PROTEIN"/>
    <property type="match status" value="1"/>
</dbReference>
<feature type="compositionally biased region" description="Basic and acidic residues" evidence="1">
    <location>
        <begin position="1641"/>
        <end position="1656"/>
    </location>
</feature>
<dbReference type="EMBL" id="CAJVOS010000041">
    <property type="protein sequence ID" value="CAG8188431.1"/>
    <property type="molecule type" value="Genomic_DNA"/>
</dbReference>
<dbReference type="GO" id="GO:0051014">
    <property type="term" value="P:actin filament severing"/>
    <property type="evidence" value="ECO:0007669"/>
    <property type="project" value="TreeGrafter"/>
</dbReference>
<feature type="compositionally biased region" description="Polar residues" evidence="1">
    <location>
        <begin position="335"/>
        <end position="345"/>
    </location>
</feature>
<dbReference type="SUPFAM" id="SSF55753">
    <property type="entry name" value="Actin depolymerizing proteins"/>
    <property type="match status" value="3"/>
</dbReference>
<feature type="compositionally biased region" description="Polar residues" evidence="1">
    <location>
        <begin position="968"/>
        <end position="986"/>
    </location>
</feature>
<feature type="compositionally biased region" description="Polar residues" evidence="1">
    <location>
        <begin position="254"/>
        <end position="268"/>
    </location>
</feature>
<feature type="compositionally biased region" description="Basic and acidic residues" evidence="1">
    <location>
        <begin position="205"/>
        <end position="214"/>
    </location>
</feature>
<organism evidence="4 5">
    <name type="scientific">Penicillium olsonii</name>
    <dbReference type="NCBI Taxonomy" id="99116"/>
    <lineage>
        <taxon>Eukaryota</taxon>
        <taxon>Fungi</taxon>
        <taxon>Dikarya</taxon>
        <taxon>Ascomycota</taxon>
        <taxon>Pezizomycotina</taxon>
        <taxon>Eurotiomycetes</taxon>
        <taxon>Eurotiomycetidae</taxon>
        <taxon>Eurotiales</taxon>
        <taxon>Aspergillaceae</taxon>
        <taxon>Penicillium</taxon>
    </lineage>
</organism>
<feature type="compositionally biased region" description="Basic residues" evidence="1">
    <location>
        <begin position="1151"/>
        <end position="1161"/>
    </location>
</feature>
<feature type="compositionally biased region" description="Polar residues" evidence="1">
    <location>
        <begin position="128"/>
        <end position="142"/>
    </location>
</feature>
<reference evidence="4" key="1">
    <citation type="submission" date="2021-07" db="EMBL/GenBank/DDBJ databases">
        <authorList>
            <person name="Branca A.L. A."/>
        </authorList>
    </citation>
    <scope>NUCLEOTIDE SEQUENCE</scope>
</reference>
<feature type="compositionally biased region" description="Basic and acidic residues" evidence="1">
    <location>
        <begin position="1856"/>
        <end position="1871"/>
    </location>
</feature>
<feature type="compositionally biased region" description="Basic and acidic residues" evidence="1">
    <location>
        <begin position="1273"/>
        <end position="1294"/>
    </location>
</feature>
<feature type="compositionally biased region" description="Basic and acidic residues" evidence="1">
    <location>
        <begin position="231"/>
        <end position="245"/>
    </location>
</feature>
<feature type="compositionally biased region" description="Polar residues" evidence="1">
    <location>
        <begin position="933"/>
        <end position="943"/>
    </location>
</feature>
<feature type="compositionally biased region" description="Low complexity" evidence="1">
    <location>
        <begin position="346"/>
        <end position="357"/>
    </location>
</feature>
<feature type="region of interest" description="Disordered" evidence="1">
    <location>
        <begin position="870"/>
        <end position="1309"/>
    </location>
</feature>
<feature type="compositionally biased region" description="Basic and acidic residues" evidence="1">
    <location>
        <begin position="386"/>
        <end position="398"/>
    </location>
</feature>
<feature type="region of interest" description="Disordered" evidence="1">
    <location>
        <begin position="1321"/>
        <end position="1345"/>
    </location>
</feature>
<feature type="compositionally biased region" description="Basic and acidic residues" evidence="1">
    <location>
        <begin position="1539"/>
        <end position="1559"/>
    </location>
</feature>
<dbReference type="InterPro" id="IPR025118">
    <property type="entry name" value="DUF4045"/>
</dbReference>
<dbReference type="GO" id="GO:0005546">
    <property type="term" value="F:phosphatidylinositol-4,5-bisphosphate binding"/>
    <property type="evidence" value="ECO:0007669"/>
    <property type="project" value="TreeGrafter"/>
</dbReference>
<dbReference type="PANTHER" id="PTHR11977">
    <property type="entry name" value="VILLIN"/>
    <property type="match status" value="1"/>
</dbReference>
<dbReference type="Proteomes" id="UP001153618">
    <property type="component" value="Unassembled WGS sequence"/>
</dbReference>
<feature type="compositionally biased region" description="Polar residues" evidence="1">
    <location>
        <begin position="1163"/>
        <end position="1173"/>
    </location>
</feature>
<evidence type="ECO:0000313" key="4">
    <source>
        <dbReference type="EMBL" id="CAG8188431.1"/>
    </source>
</evidence>
<dbReference type="Pfam" id="PF13254">
    <property type="entry name" value="DUF4045"/>
    <property type="match status" value="2"/>
</dbReference>
<dbReference type="Gene3D" id="3.40.20.10">
    <property type="entry name" value="Severin"/>
    <property type="match status" value="3"/>
</dbReference>
<feature type="compositionally biased region" description="Polar residues" evidence="1">
    <location>
        <begin position="429"/>
        <end position="448"/>
    </location>
</feature>
<gene>
    <name evidence="4" type="ORF">POLS_LOCUS7147</name>
</gene>
<feature type="region of interest" description="Disordered" evidence="1">
    <location>
        <begin position="1399"/>
        <end position="1469"/>
    </location>
</feature>
<dbReference type="SMART" id="SM00262">
    <property type="entry name" value="GEL"/>
    <property type="match status" value="2"/>
</dbReference>